<sequence>MTAQPLPSAAGLPADLHVTILMLSDGTVHGADAPTAGAGALWGSVNAAWPLIQAEAQRLARPVRVSVGQHDGTITAYLVHPDGRVDPAPAHPQPLMPDHVDSRWLDGALNQHPMVESVRAAHRATDWRAAQVAASRMAAQVRAELGDDHPHTVLAAEFEAFFALHARDWAAAVRLYTAVAEGRHRLSAPPGDTQRALHNAVAAWLNARTDRLSGAHGYALAHLLVRIAPHDPRALSAVVRSLPPAAST</sequence>
<proteinExistence type="predicted"/>
<keyword evidence="2" id="KW-1185">Reference proteome</keyword>
<evidence type="ECO:0000313" key="2">
    <source>
        <dbReference type="Proteomes" id="UP001500886"/>
    </source>
</evidence>
<name>A0ABN3TX75_9ACTN</name>
<reference evidence="1 2" key="1">
    <citation type="journal article" date="2019" name="Int. J. Syst. Evol. Microbiol.">
        <title>The Global Catalogue of Microorganisms (GCM) 10K type strain sequencing project: providing services to taxonomists for standard genome sequencing and annotation.</title>
        <authorList>
            <consortium name="The Broad Institute Genomics Platform"/>
            <consortium name="The Broad Institute Genome Sequencing Center for Infectious Disease"/>
            <person name="Wu L."/>
            <person name="Ma J."/>
        </authorList>
    </citation>
    <scope>NUCLEOTIDE SEQUENCE [LARGE SCALE GENOMIC DNA]</scope>
    <source>
        <strain evidence="1 2">JCM 4542</strain>
    </source>
</reference>
<accession>A0ABN3TX75</accession>
<evidence type="ECO:0000313" key="1">
    <source>
        <dbReference type="EMBL" id="GAA2720677.1"/>
    </source>
</evidence>
<comment type="caution">
    <text evidence="1">The sequence shown here is derived from an EMBL/GenBank/DDBJ whole genome shotgun (WGS) entry which is preliminary data.</text>
</comment>
<gene>
    <name evidence="1" type="ORF">GCM10010315_41660</name>
</gene>
<protein>
    <recommendedName>
        <fullName evidence="3">Tetratricopeptide repeat protein</fullName>
    </recommendedName>
</protein>
<evidence type="ECO:0008006" key="3">
    <source>
        <dbReference type="Google" id="ProtNLM"/>
    </source>
</evidence>
<organism evidence="1 2">
    <name type="scientific">Streptomyces luteosporeus</name>
    <dbReference type="NCBI Taxonomy" id="173856"/>
    <lineage>
        <taxon>Bacteria</taxon>
        <taxon>Bacillati</taxon>
        <taxon>Actinomycetota</taxon>
        <taxon>Actinomycetes</taxon>
        <taxon>Kitasatosporales</taxon>
        <taxon>Streptomycetaceae</taxon>
        <taxon>Streptomyces</taxon>
    </lineage>
</organism>
<dbReference type="EMBL" id="BAAASL010000015">
    <property type="protein sequence ID" value="GAA2720677.1"/>
    <property type="molecule type" value="Genomic_DNA"/>
</dbReference>
<dbReference type="Proteomes" id="UP001500886">
    <property type="component" value="Unassembled WGS sequence"/>
</dbReference>